<reference evidence="1 2" key="1">
    <citation type="submission" date="2022-05" db="EMBL/GenBank/DDBJ databases">
        <authorList>
            <consortium name="Genoscope - CEA"/>
            <person name="William W."/>
        </authorList>
    </citation>
    <scope>NUCLEOTIDE SEQUENCE [LARGE SCALE GENOMIC DNA]</scope>
</reference>
<organism evidence="1 2">
    <name type="scientific">Porites evermanni</name>
    <dbReference type="NCBI Taxonomy" id="104178"/>
    <lineage>
        <taxon>Eukaryota</taxon>
        <taxon>Metazoa</taxon>
        <taxon>Cnidaria</taxon>
        <taxon>Anthozoa</taxon>
        <taxon>Hexacorallia</taxon>
        <taxon>Scleractinia</taxon>
        <taxon>Fungiina</taxon>
        <taxon>Poritidae</taxon>
        <taxon>Porites</taxon>
    </lineage>
</organism>
<comment type="caution">
    <text evidence="1">The sequence shown here is derived from an EMBL/GenBank/DDBJ whole genome shotgun (WGS) entry which is preliminary data.</text>
</comment>
<keyword evidence="2" id="KW-1185">Reference proteome</keyword>
<sequence length="358" mass="40744">VPSSDDYYDLNETKLEVKVRMNTTGTGGLDDDETAASDGNDPKYVCVNNFGHILFNQMNVSFNGVLMTEQSNAYHHKAYVETMLHYNREEGKTILAAQGWVNELNVGASLTPTYAGTNDKPNPNDWDGKTGLKSLTRRLLGKAYHTFMIKPHVSAFRTGKCLVPGVQIDLELYLNDSNMFLFGTPDTTTSVGKKILTLEDNDIFVTLWMKKVSLNASVYTRLQKERHCFREQGSWEGYYRINEFHQLPWKSATLPLCQSKFAYDRFLTASGAYKHHKIPMMRTGDWGQGKNCTLFMFNNVPGDADDPEYRNPRLTGNVRYEIDFRAAVGHNITVVIWSEYENIYEIDQWGGILYSVNS</sequence>
<evidence type="ECO:0008006" key="3">
    <source>
        <dbReference type="Google" id="ProtNLM"/>
    </source>
</evidence>
<gene>
    <name evidence="1" type="ORF">PEVE_00022693</name>
</gene>
<accession>A0ABN8M422</accession>
<evidence type="ECO:0000313" key="1">
    <source>
        <dbReference type="EMBL" id="CAH3024363.1"/>
    </source>
</evidence>
<evidence type="ECO:0000313" key="2">
    <source>
        <dbReference type="Proteomes" id="UP001159427"/>
    </source>
</evidence>
<feature type="non-terminal residue" evidence="1">
    <location>
        <position position="1"/>
    </location>
</feature>
<dbReference type="Proteomes" id="UP001159427">
    <property type="component" value="Unassembled WGS sequence"/>
</dbReference>
<protein>
    <recommendedName>
        <fullName evidence="3">Capsid protein</fullName>
    </recommendedName>
</protein>
<name>A0ABN8M422_9CNID</name>
<proteinExistence type="predicted"/>
<dbReference type="EMBL" id="CALNXI010000301">
    <property type="protein sequence ID" value="CAH3024363.1"/>
    <property type="molecule type" value="Genomic_DNA"/>
</dbReference>